<keyword evidence="3" id="KW-0472">Membrane</keyword>
<reference evidence="5 6" key="1">
    <citation type="journal article" date="2018" name="Microb. Genom.">
        <title>Deciphering the unexplored Leptospira diversity from soils uncovers genomic evolution to virulence.</title>
        <authorList>
            <person name="Thibeaux R."/>
            <person name="Iraola G."/>
            <person name="Ferres I."/>
            <person name="Bierque E."/>
            <person name="Girault D."/>
            <person name="Soupe-Gilbert M.E."/>
            <person name="Picardeau M."/>
            <person name="Goarant C."/>
        </authorList>
    </citation>
    <scope>NUCLEOTIDE SEQUENCE [LARGE SCALE GENOMIC DNA]</scope>
    <source>
        <strain evidence="5 6">ATI7-C-A5</strain>
    </source>
</reference>
<comment type="caution">
    <text evidence="5">The sequence shown here is derived from an EMBL/GenBank/DDBJ whole genome shotgun (WGS) entry which is preliminary data.</text>
</comment>
<dbReference type="GO" id="GO:0016020">
    <property type="term" value="C:membrane"/>
    <property type="evidence" value="ECO:0007669"/>
    <property type="project" value="InterPro"/>
</dbReference>
<gene>
    <name evidence="5" type="ORF">CH379_010260</name>
</gene>
<evidence type="ECO:0000256" key="1">
    <source>
        <dbReference type="ARBA" id="ARBA00023224"/>
    </source>
</evidence>
<dbReference type="PROSITE" id="PS50111">
    <property type="entry name" value="CHEMOTAXIS_TRANSDUC_2"/>
    <property type="match status" value="1"/>
</dbReference>
<dbReference type="SMART" id="SM00283">
    <property type="entry name" value="MA"/>
    <property type="match status" value="1"/>
</dbReference>
<dbReference type="Gene3D" id="1.10.287.950">
    <property type="entry name" value="Methyl-accepting chemotaxis protein"/>
    <property type="match status" value="1"/>
</dbReference>
<evidence type="ECO:0000313" key="6">
    <source>
        <dbReference type="Proteomes" id="UP000232122"/>
    </source>
</evidence>
<dbReference type="PANTHER" id="PTHR32089">
    <property type="entry name" value="METHYL-ACCEPTING CHEMOTAXIS PROTEIN MCPB"/>
    <property type="match status" value="1"/>
</dbReference>
<evidence type="ECO:0000259" key="4">
    <source>
        <dbReference type="PROSITE" id="PS50111"/>
    </source>
</evidence>
<keyword evidence="6" id="KW-1185">Reference proteome</keyword>
<keyword evidence="1 2" id="KW-0807">Transducer</keyword>
<dbReference type="RefSeq" id="WP_125226162.1">
    <property type="nucleotide sequence ID" value="NZ_NPEF02000011.1"/>
</dbReference>
<accession>A0AAE4QNH8</accession>
<feature type="transmembrane region" description="Helical" evidence="3">
    <location>
        <begin position="114"/>
        <end position="135"/>
    </location>
</feature>
<name>A0AAE4QNH8_9LEPT</name>
<organism evidence="5 6">
    <name type="scientific">Leptospira ellisii</name>
    <dbReference type="NCBI Taxonomy" id="2023197"/>
    <lineage>
        <taxon>Bacteria</taxon>
        <taxon>Pseudomonadati</taxon>
        <taxon>Spirochaetota</taxon>
        <taxon>Spirochaetia</taxon>
        <taxon>Leptospirales</taxon>
        <taxon>Leptospiraceae</taxon>
        <taxon>Leptospira</taxon>
    </lineage>
</organism>
<dbReference type="SUPFAM" id="SSF58104">
    <property type="entry name" value="Methyl-accepting chemotaxis protein (MCP) signaling domain"/>
    <property type="match status" value="2"/>
</dbReference>
<evidence type="ECO:0000256" key="3">
    <source>
        <dbReference type="SAM" id="Phobius"/>
    </source>
</evidence>
<dbReference type="Proteomes" id="UP000232122">
    <property type="component" value="Unassembled WGS sequence"/>
</dbReference>
<dbReference type="Pfam" id="PF00015">
    <property type="entry name" value="MCPsignal"/>
    <property type="match status" value="1"/>
</dbReference>
<dbReference type="GO" id="GO:0007165">
    <property type="term" value="P:signal transduction"/>
    <property type="evidence" value="ECO:0007669"/>
    <property type="project" value="UniProtKB-KW"/>
</dbReference>
<proteinExistence type="predicted"/>
<dbReference type="PANTHER" id="PTHR32089:SF112">
    <property type="entry name" value="LYSOZYME-LIKE PROTEIN-RELATED"/>
    <property type="match status" value="1"/>
</dbReference>
<sequence length="494" mass="56171">MKEAFSQLRSLAKNPKVLLTCVALLYLCLFGFTFLRLKNGYQSARDLYSHRIEQLKKAKYVYEEILPGRVASRRTYGVSESGASFLRNENESLHKTLESMSNDWTRQHEFNLKLFEIFGEISLVFLFVLSVFSHVQSERFTRRISILNRKIGNESFQFRAVTEDEFRDIPALRSLAETLGKYGSDQKEKTDRIREDFNEIAEIVDTIREVSHRLNSNISDEHGRLREIHSLANSIRSEISSIDRNSDAYYVLVSSMNVEIRQLDEMMDRIGEAVATSLNRLNSMHGRIETGFQTIQMLAESVTKIETNSREMKLITALIKQISERVNLLALNAAIESARAGAYGRGFSVVAREIGILAAETDKSAKTIESLIQKSIQESNNGHSLVERSMELYDFILNDLESLKVSGDEIGSLVDLQTQKRERIKYSSDQIDKKSDEIYNSIKQHKSANSGMETQISEISSITSESLMIAKSLIDSSDLLNLKSVQIRNSDKNI</sequence>
<dbReference type="AlphaFoldDB" id="A0AAE4QNH8"/>
<evidence type="ECO:0000313" key="5">
    <source>
        <dbReference type="EMBL" id="MDV6236005.1"/>
    </source>
</evidence>
<keyword evidence="3" id="KW-1133">Transmembrane helix</keyword>
<feature type="domain" description="Methyl-accepting transducer" evidence="4">
    <location>
        <begin position="224"/>
        <end position="446"/>
    </location>
</feature>
<dbReference type="InterPro" id="IPR004089">
    <property type="entry name" value="MCPsignal_dom"/>
</dbReference>
<protein>
    <submittedName>
        <fullName evidence="5">Methyl-accepting chemotaxis protein</fullName>
    </submittedName>
</protein>
<keyword evidence="3" id="KW-0812">Transmembrane</keyword>
<evidence type="ECO:0000256" key="2">
    <source>
        <dbReference type="PROSITE-ProRule" id="PRU00284"/>
    </source>
</evidence>
<dbReference type="EMBL" id="NPEF02000011">
    <property type="protein sequence ID" value="MDV6236005.1"/>
    <property type="molecule type" value="Genomic_DNA"/>
</dbReference>
<feature type="transmembrane region" description="Helical" evidence="3">
    <location>
        <begin position="17"/>
        <end position="35"/>
    </location>
</feature>